<comment type="caution">
    <text evidence="4">The sequence shown here is derived from an EMBL/GenBank/DDBJ whole genome shotgun (WGS) entry which is preliminary data.</text>
</comment>
<feature type="transmembrane region" description="Helical" evidence="2">
    <location>
        <begin position="69"/>
        <end position="88"/>
    </location>
</feature>
<evidence type="ECO:0000313" key="5">
    <source>
        <dbReference type="Proteomes" id="UP001176961"/>
    </source>
</evidence>
<comment type="similarity">
    <text evidence="1">Belongs to the nematode receptor-like protein sre family.</text>
</comment>
<feature type="transmembrane region" description="Helical" evidence="2">
    <location>
        <begin position="100"/>
        <end position="119"/>
    </location>
</feature>
<dbReference type="Pfam" id="PF03125">
    <property type="entry name" value="Sre"/>
    <property type="match status" value="1"/>
</dbReference>
<evidence type="ECO:0000256" key="3">
    <source>
        <dbReference type="SAM" id="SignalP"/>
    </source>
</evidence>
<dbReference type="GO" id="GO:0016020">
    <property type="term" value="C:membrane"/>
    <property type="evidence" value="ECO:0007669"/>
    <property type="project" value="InterPro"/>
</dbReference>
<evidence type="ECO:0000313" key="4">
    <source>
        <dbReference type="EMBL" id="CAJ0607864.1"/>
    </source>
</evidence>
<feature type="signal peptide" evidence="3">
    <location>
        <begin position="1"/>
        <end position="18"/>
    </location>
</feature>
<dbReference type="InterPro" id="IPR004151">
    <property type="entry name" value="7TM_GPCR_serpentine_rcpt_Sre"/>
</dbReference>
<accession>A0AA36MCE9</accession>
<dbReference type="PANTHER" id="PTHR23128:SF132">
    <property type="entry name" value="SERPENTINE RECEPTOR, CLASS E (EPSILON)-RELATED"/>
    <property type="match status" value="1"/>
</dbReference>
<gene>
    <name evidence="4" type="ORF">CYNAS_LOCUS19847</name>
</gene>
<evidence type="ECO:0000256" key="2">
    <source>
        <dbReference type="SAM" id="Phobius"/>
    </source>
</evidence>
<keyword evidence="2" id="KW-0472">Membrane</keyword>
<dbReference type="AlphaFoldDB" id="A0AA36MCE9"/>
<dbReference type="GO" id="GO:0007606">
    <property type="term" value="P:sensory perception of chemical stimulus"/>
    <property type="evidence" value="ECO:0007669"/>
    <property type="project" value="InterPro"/>
</dbReference>
<dbReference type="EMBL" id="CATQJL010000316">
    <property type="protein sequence ID" value="CAJ0607864.1"/>
    <property type="molecule type" value="Genomic_DNA"/>
</dbReference>
<feature type="chain" id="PRO_5041414395" evidence="3">
    <location>
        <begin position="19"/>
        <end position="171"/>
    </location>
</feature>
<sequence length="171" mass="19172">MVPLAALSLSITIFSSVAMTVVHRRDAAKLRDLESMTGYSTLNYTLSMKFQLAENVRVTRWLTYSSLGYAVWAFIGALFAFPPLLVFSESELIGQLLHEVLNVYFAVTFAIVIWLSLAASGELRHFLNALLPLRNRRISNALYLNTVPLKSNDSLIATELYFTHLKSAWGP</sequence>
<dbReference type="Proteomes" id="UP001176961">
    <property type="component" value="Unassembled WGS sequence"/>
</dbReference>
<name>A0AA36MCE9_CYLNA</name>
<keyword evidence="2" id="KW-1133">Transmembrane helix</keyword>
<keyword evidence="3" id="KW-0732">Signal</keyword>
<keyword evidence="5" id="KW-1185">Reference proteome</keyword>
<proteinExistence type="inferred from homology"/>
<keyword evidence="2" id="KW-0812">Transmembrane</keyword>
<dbReference type="PANTHER" id="PTHR23128">
    <property type="entry name" value="SERPENTINE RECEPTOR, CLASS E (EPSILON)-RELATED"/>
    <property type="match status" value="1"/>
</dbReference>
<organism evidence="4 5">
    <name type="scientific">Cylicocyclus nassatus</name>
    <name type="common">Nematode worm</name>
    <dbReference type="NCBI Taxonomy" id="53992"/>
    <lineage>
        <taxon>Eukaryota</taxon>
        <taxon>Metazoa</taxon>
        <taxon>Ecdysozoa</taxon>
        <taxon>Nematoda</taxon>
        <taxon>Chromadorea</taxon>
        <taxon>Rhabditida</taxon>
        <taxon>Rhabditina</taxon>
        <taxon>Rhabditomorpha</taxon>
        <taxon>Strongyloidea</taxon>
        <taxon>Strongylidae</taxon>
        <taxon>Cylicocyclus</taxon>
    </lineage>
</organism>
<evidence type="ECO:0000256" key="1">
    <source>
        <dbReference type="ARBA" id="ARBA00006803"/>
    </source>
</evidence>
<protein>
    <submittedName>
        <fullName evidence="4">Uncharacterized protein</fullName>
    </submittedName>
</protein>
<reference evidence="4" key="1">
    <citation type="submission" date="2023-07" db="EMBL/GenBank/DDBJ databases">
        <authorList>
            <consortium name="CYATHOMIX"/>
        </authorList>
    </citation>
    <scope>NUCLEOTIDE SEQUENCE</scope>
    <source>
        <strain evidence="4">N/A</strain>
    </source>
</reference>